<dbReference type="AlphaFoldDB" id="A0A255YZ32"/>
<accession>A0A255YZ32</accession>
<reference evidence="1 2" key="1">
    <citation type="submission" date="2017-07" db="EMBL/GenBank/DDBJ databases">
        <title>Sandarakinorhabdus cyanobacteriorum sp. nov., a novel bacterium isolated from cyanobacterial aggregates in a eutrophic lake.</title>
        <authorList>
            <person name="Cai H."/>
        </authorList>
    </citation>
    <scope>NUCLEOTIDE SEQUENCE [LARGE SCALE GENOMIC DNA]</scope>
    <source>
        <strain evidence="1 2">TH057</strain>
    </source>
</reference>
<dbReference type="EMBL" id="NOXT01000068">
    <property type="protein sequence ID" value="OYQ34458.1"/>
    <property type="molecule type" value="Genomic_DNA"/>
</dbReference>
<keyword evidence="2" id="KW-1185">Reference proteome</keyword>
<proteinExistence type="predicted"/>
<evidence type="ECO:0000313" key="1">
    <source>
        <dbReference type="EMBL" id="OYQ34458.1"/>
    </source>
</evidence>
<dbReference type="Proteomes" id="UP000216991">
    <property type="component" value="Unassembled WGS sequence"/>
</dbReference>
<protein>
    <submittedName>
        <fullName evidence="1">Uncharacterized protein</fullName>
    </submittedName>
</protein>
<sequence length="139" mass="15360">MGLMAEAHCIATMLMNPSSLHRENVMAMMGRDQFGSGLSADATLAEAVGNIPSAADCPGLIELCELQVAAIGVEKPNFPSISNGGQSTDRALAERFLTYVYTYDRWDQPVEPSSSAEGYREHTWRRLYRRFGLFGHLFL</sequence>
<gene>
    <name evidence="1" type="ORF">CHU93_02365</name>
</gene>
<comment type="caution">
    <text evidence="1">The sequence shown here is derived from an EMBL/GenBank/DDBJ whole genome shotgun (WGS) entry which is preliminary data.</text>
</comment>
<evidence type="ECO:0000313" key="2">
    <source>
        <dbReference type="Proteomes" id="UP000216991"/>
    </source>
</evidence>
<name>A0A255YZ32_9SPHN</name>
<organism evidence="1 2">
    <name type="scientific">Sandarakinorhabdus cyanobacteriorum</name>
    <dbReference type="NCBI Taxonomy" id="1981098"/>
    <lineage>
        <taxon>Bacteria</taxon>
        <taxon>Pseudomonadati</taxon>
        <taxon>Pseudomonadota</taxon>
        <taxon>Alphaproteobacteria</taxon>
        <taxon>Sphingomonadales</taxon>
        <taxon>Sphingosinicellaceae</taxon>
        <taxon>Sandarakinorhabdus</taxon>
    </lineage>
</organism>